<proteinExistence type="predicted"/>
<dbReference type="Proteomes" id="UP001165960">
    <property type="component" value="Unassembled WGS sequence"/>
</dbReference>
<comment type="caution">
    <text evidence="1">The sequence shown here is derived from an EMBL/GenBank/DDBJ whole genome shotgun (WGS) entry which is preliminary data.</text>
</comment>
<name>A0ACC2UD80_9FUNG</name>
<gene>
    <name evidence="1" type="ORF">DSO57_1018298</name>
</gene>
<reference evidence="1" key="1">
    <citation type="submission" date="2022-04" db="EMBL/GenBank/DDBJ databases">
        <title>Genome of the entomopathogenic fungus Entomophthora muscae.</title>
        <authorList>
            <person name="Elya C."/>
            <person name="Lovett B.R."/>
            <person name="Lee E."/>
            <person name="Macias A.M."/>
            <person name="Hajek A.E."/>
            <person name="De Bivort B.L."/>
            <person name="Kasson M.T."/>
            <person name="De Fine Licht H.H."/>
            <person name="Stajich J.E."/>
        </authorList>
    </citation>
    <scope>NUCLEOTIDE SEQUENCE</scope>
    <source>
        <strain evidence="1">Berkeley</strain>
    </source>
</reference>
<dbReference type="EMBL" id="QTSX02000789">
    <property type="protein sequence ID" value="KAJ9085014.1"/>
    <property type="molecule type" value="Genomic_DNA"/>
</dbReference>
<evidence type="ECO:0000313" key="1">
    <source>
        <dbReference type="EMBL" id="KAJ9085014.1"/>
    </source>
</evidence>
<evidence type="ECO:0000313" key="2">
    <source>
        <dbReference type="Proteomes" id="UP001165960"/>
    </source>
</evidence>
<keyword evidence="2" id="KW-1185">Reference proteome</keyword>
<protein>
    <submittedName>
        <fullName evidence="1">Uncharacterized protein</fullName>
    </submittedName>
</protein>
<accession>A0ACC2UD80</accession>
<sequence length="147" mass="15889">MFSSIQKSRKTAGDPGSKPSVEFSVSRAVLKPTISGDQINPREGVISADVPRGSERAFLTARVCLVQATTYAQVWVLSGTSLVGPGWDGSGRHKWQFFVLLLLFSMSPELAKCITHSGLETGHSWYLLTGLVVGLFPTFFEKATSPA</sequence>
<organism evidence="1 2">
    <name type="scientific">Entomophthora muscae</name>
    <dbReference type="NCBI Taxonomy" id="34485"/>
    <lineage>
        <taxon>Eukaryota</taxon>
        <taxon>Fungi</taxon>
        <taxon>Fungi incertae sedis</taxon>
        <taxon>Zoopagomycota</taxon>
        <taxon>Entomophthoromycotina</taxon>
        <taxon>Entomophthoromycetes</taxon>
        <taxon>Entomophthorales</taxon>
        <taxon>Entomophthoraceae</taxon>
        <taxon>Entomophthora</taxon>
    </lineage>
</organism>